<accession>A0A1R4A7U0</accession>
<gene>
    <name evidence="1" type="ORF">CPM_1221</name>
</gene>
<keyword evidence="2" id="KW-1185">Reference proteome</keyword>
<name>A0A1R4A7U0_9ARCH</name>
<dbReference type="AlphaFoldDB" id="A0A1R4A7U0"/>
<dbReference type="Proteomes" id="UP000187822">
    <property type="component" value="Chromosome I"/>
</dbReference>
<organism evidence="1 2">
    <name type="scientific">Cuniculiplasma divulgatum</name>
    <dbReference type="NCBI Taxonomy" id="1673428"/>
    <lineage>
        <taxon>Archaea</taxon>
        <taxon>Methanobacteriati</taxon>
        <taxon>Thermoplasmatota</taxon>
        <taxon>Thermoplasmata</taxon>
        <taxon>Thermoplasmatales</taxon>
        <taxon>Cuniculiplasmataceae</taxon>
        <taxon>Cuniculiplasma</taxon>
    </lineage>
</organism>
<evidence type="ECO:0000313" key="1">
    <source>
        <dbReference type="EMBL" id="SJK85028.1"/>
    </source>
</evidence>
<sequence length="63" mass="7489">MPFGVLSMVHVMHYIFTLYLEESGLLPEKKQKFRAPLYLYMPRGRGGHSMVMANSDWYQFYQP</sequence>
<reference evidence="2" key="1">
    <citation type="submission" date="2016-06" db="EMBL/GenBank/DDBJ databases">
        <authorList>
            <person name="Toshchakov V.S."/>
        </authorList>
    </citation>
    <scope>NUCLEOTIDE SEQUENCE [LARGE SCALE GENOMIC DNA]</scope>
    <source>
        <strain>PM4 (JCM 30641</strain>
        <strain evidence="2">\VKM B-2940)</strain>
    </source>
</reference>
<dbReference type="KEGG" id="cdiv:CPM_1221"/>
<dbReference type="EMBL" id="LT719092">
    <property type="protein sequence ID" value="SJK85028.1"/>
    <property type="molecule type" value="Genomic_DNA"/>
</dbReference>
<evidence type="ECO:0000313" key="2">
    <source>
        <dbReference type="Proteomes" id="UP000187822"/>
    </source>
</evidence>
<proteinExistence type="predicted"/>
<protein>
    <submittedName>
        <fullName evidence="1">Uncharacterized protein</fullName>
    </submittedName>
</protein>